<proteinExistence type="predicted"/>
<evidence type="ECO:0000313" key="4">
    <source>
        <dbReference type="Proteomes" id="UP000035579"/>
    </source>
</evidence>
<name>A0AAC8Q6M2_9BACT</name>
<gene>
    <name evidence="2" type="ORF">AA314_03375</name>
    <name evidence="3" type="ORF">ATI61_103465</name>
</gene>
<dbReference type="Pfam" id="PF12770">
    <property type="entry name" value="CHAT"/>
    <property type="match status" value="1"/>
</dbReference>
<protein>
    <submittedName>
        <fullName evidence="3">CHAT domain-containing protein</fullName>
    </submittedName>
    <submittedName>
        <fullName evidence="2">TPR repeat protein</fullName>
    </submittedName>
</protein>
<sequence>MALRKGGFEPKDLEDGFHALLQAPNPKRLEALIGELPVLRAPVFHEEVSRTLAGELPPQVRHRLETFFLLLDKGAHQLRARSLLENGGGRRASVPPPHAPPYFQRLMELLGTHLPPGRIDAPLDPSTDGARIEADVAALTGAPAGLPSYAPTPGSQWGIVLVECMGCGARRAEVRALRIDLTRAPELKEPLEQGRINGRVCPRCRFEMGLPAGIWILERPWPGDILATLACIVRVDAQLSVYLPSSSRERDFSMLRVLEARSRQLLHELEARDAPPEEEPGMQMVAIAYGQDELRTRLRDTPEERQLPALMEGAWAQLALGLESGQMTLEEAQVYARELAGREGRKWPVLLSSVPLDEDGRPLRAVAFAVLTEQLAEQQGLEPLECARFSVQTASALLEAQRPAQAEAALVRAEDWLKRAPEEGEPQRALVVSMVEGCRSDLLIRQGRYEEAAEHRRRSQEALALQRDGSWPHRFDYWRFEAIEALHLRRLGKPDESLAAFSRCIPMLEQLHAEALQHTPPLGRELIAYTRKILSGALANCASVLQEGQAYFSATARNGRSSGLDWVLDYAERLPAWQGEPREPVDEDARRQIAVGRLLTQALTHSRDVQDWVYATAQTGRLKNVMVYFKLRERAEAVTSDWLEVATRASDFDAAAEARFLLGRMAIHRKEGPRALDHFEEAAKFMLRHLVSLGHEGSELLEWAPALVELSFLAVLAGADASRAIMIAESLKAARTAMDVAAGPPEEGARGQQSLLTRLEALSETRERLRLYSFRYAETAPETTRILARLQQLERELGEVRQALAIRGEKYLRWSETANIQLSTAEGMRRRLGELSPRATYLGLSTGHLGIWCHALWKDGCEVALVAWPELPDDMKALENPAELALSRDPEALRGVLARVAELVQAPLQERLELLTPEDHLVISPSREFLGVPFAAVPVAGKLLAERVVISYVQGAGLFEACFDRPRSAVRSALLVGVHEHACYEPLPHARREVLQLERLFQKASRETHSLLEKDATVPAVLAKASAHDVLHFSCHARWWQEGNDRPHLVLSPESGRDSGTLTDWRIMEELKLRPGALINLAACESGRQTGSGTEIRDGLVPAMLLAGAGAVVATLWPIWDAHTPAFQARFYQHLLAGQRPADALTSVLRACIRGELGEALAAPAHWAAFTLHGAG</sequence>
<dbReference type="KEGG" id="age:AA314_03375"/>
<evidence type="ECO:0000313" key="3">
    <source>
        <dbReference type="EMBL" id="REG34559.1"/>
    </source>
</evidence>
<dbReference type="EMBL" id="QUMU01000003">
    <property type="protein sequence ID" value="REG34559.1"/>
    <property type="molecule type" value="Genomic_DNA"/>
</dbReference>
<dbReference type="AlphaFoldDB" id="A0AAC8Q6M2"/>
<accession>A0AAC8Q6M2</accession>
<feature type="domain" description="CHAT" evidence="1">
    <location>
        <begin position="901"/>
        <end position="1174"/>
    </location>
</feature>
<evidence type="ECO:0000313" key="2">
    <source>
        <dbReference type="EMBL" id="AKJ01749.1"/>
    </source>
</evidence>
<evidence type="ECO:0000313" key="5">
    <source>
        <dbReference type="Proteomes" id="UP000256345"/>
    </source>
</evidence>
<organism evidence="2 4">
    <name type="scientific">Archangium gephyra</name>
    <dbReference type="NCBI Taxonomy" id="48"/>
    <lineage>
        <taxon>Bacteria</taxon>
        <taxon>Pseudomonadati</taxon>
        <taxon>Myxococcota</taxon>
        <taxon>Myxococcia</taxon>
        <taxon>Myxococcales</taxon>
        <taxon>Cystobacterineae</taxon>
        <taxon>Archangiaceae</taxon>
        <taxon>Archangium</taxon>
    </lineage>
</organism>
<dbReference type="Proteomes" id="UP000035579">
    <property type="component" value="Chromosome"/>
</dbReference>
<dbReference type="Proteomes" id="UP000256345">
    <property type="component" value="Unassembled WGS sequence"/>
</dbReference>
<dbReference type="InterPro" id="IPR011990">
    <property type="entry name" value="TPR-like_helical_dom_sf"/>
</dbReference>
<dbReference type="SUPFAM" id="SSF48452">
    <property type="entry name" value="TPR-like"/>
    <property type="match status" value="1"/>
</dbReference>
<dbReference type="RefSeq" id="WP_047856253.1">
    <property type="nucleotide sequence ID" value="NZ_CP011509.1"/>
</dbReference>
<dbReference type="Gene3D" id="1.25.40.10">
    <property type="entry name" value="Tetratricopeptide repeat domain"/>
    <property type="match status" value="1"/>
</dbReference>
<dbReference type="InterPro" id="IPR024983">
    <property type="entry name" value="CHAT_dom"/>
</dbReference>
<reference evidence="2 4" key="1">
    <citation type="submission" date="2015-05" db="EMBL/GenBank/DDBJ databases">
        <title>Genome assembly of Archangium gephyra DSM 2261.</title>
        <authorList>
            <person name="Sharma G."/>
            <person name="Subramanian S."/>
        </authorList>
    </citation>
    <scope>NUCLEOTIDE SEQUENCE [LARGE SCALE GENOMIC DNA]</scope>
    <source>
        <strain evidence="2 4">DSM 2261</strain>
    </source>
</reference>
<reference evidence="3 5" key="2">
    <citation type="submission" date="2018-08" db="EMBL/GenBank/DDBJ databases">
        <title>Genomic Encyclopedia of Archaeal and Bacterial Type Strains, Phase II (KMG-II): from individual species to whole genera.</title>
        <authorList>
            <person name="Goeker M."/>
        </authorList>
    </citation>
    <scope>NUCLEOTIDE SEQUENCE [LARGE SCALE GENOMIC DNA]</scope>
    <source>
        <strain evidence="3 5">DSM 2261</strain>
    </source>
</reference>
<evidence type="ECO:0000259" key="1">
    <source>
        <dbReference type="Pfam" id="PF12770"/>
    </source>
</evidence>
<dbReference type="EMBL" id="CP011509">
    <property type="protein sequence ID" value="AKJ01749.1"/>
    <property type="molecule type" value="Genomic_DNA"/>
</dbReference>
<keyword evidence="5" id="KW-1185">Reference proteome</keyword>